<dbReference type="GO" id="GO:0045010">
    <property type="term" value="P:actin nucleation"/>
    <property type="evidence" value="ECO:0007669"/>
    <property type="project" value="InterPro"/>
</dbReference>
<feature type="chain" id="PRO_5042276394" description="Formin-like protein" evidence="5">
    <location>
        <begin position="18"/>
        <end position="905"/>
    </location>
</feature>
<evidence type="ECO:0000313" key="8">
    <source>
        <dbReference type="Proteomes" id="UP001293254"/>
    </source>
</evidence>
<feature type="compositionally biased region" description="Polar residues" evidence="3">
    <location>
        <begin position="289"/>
        <end position="307"/>
    </location>
</feature>
<dbReference type="InterPro" id="IPR015425">
    <property type="entry name" value="FH2_Formin"/>
</dbReference>
<dbReference type="Gene3D" id="1.20.58.2220">
    <property type="entry name" value="Formin, FH2 domain"/>
    <property type="match status" value="1"/>
</dbReference>
<feature type="compositionally biased region" description="Polar residues" evidence="3">
    <location>
        <begin position="327"/>
        <end position="342"/>
    </location>
</feature>
<dbReference type="PROSITE" id="PS51444">
    <property type="entry name" value="FH2"/>
    <property type="match status" value="1"/>
</dbReference>
<keyword evidence="8" id="KW-1185">Reference proteome</keyword>
<proteinExistence type="inferred from homology"/>
<dbReference type="PANTHER" id="PTHR23213">
    <property type="entry name" value="FORMIN-RELATED"/>
    <property type="match status" value="1"/>
</dbReference>
<evidence type="ECO:0000256" key="5">
    <source>
        <dbReference type="SAM" id="SignalP"/>
    </source>
</evidence>
<organism evidence="7 8">
    <name type="scientific">Sesamum alatum</name>
    <dbReference type="NCBI Taxonomy" id="300844"/>
    <lineage>
        <taxon>Eukaryota</taxon>
        <taxon>Viridiplantae</taxon>
        <taxon>Streptophyta</taxon>
        <taxon>Embryophyta</taxon>
        <taxon>Tracheophyta</taxon>
        <taxon>Spermatophyta</taxon>
        <taxon>Magnoliopsida</taxon>
        <taxon>eudicotyledons</taxon>
        <taxon>Gunneridae</taxon>
        <taxon>Pentapetalae</taxon>
        <taxon>asterids</taxon>
        <taxon>lamiids</taxon>
        <taxon>Lamiales</taxon>
        <taxon>Pedaliaceae</taxon>
        <taxon>Sesamum</taxon>
    </lineage>
</organism>
<evidence type="ECO:0000259" key="6">
    <source>
        <dbReference type="PROSITE" id="PS51444"/>
    </source>
</evidence>
<reference evidence="7" key="1">
    <citation type="submission" date="2020-06" db="EMBL/GenBank/DDBJ databases">
        <authorList>
            <person name="Li T."/>
            <person name="Hu X."/>
            <person name="Zhang T."/>
            <person name="Song X."/>
            <person name="Zhang H."/>
            <person name="Dai N."/>
            <person name="Sheng W."/>
            <person name="Hou X."/>
            <person name="Wei L."/>
        </authorList>
    </citation>
    <scope>NUCLEOTIDE SEQUENCE</scope>
    <source>
        <strain evidence="7">3651</strain>
        <tissue evidence="7">Leaf</tissue>
    </source>
</reference>
<keyword evidence="4" id="KW-1133">Transmembrane helix</keyword>
<feature type="compositionally biased region" description="Acidic residues" evidence="3">
    <location>
        <begin position="895"/>
        <end position="905"/>
    </location>
</feature>
<evidence type="ECO:0000256" key="2">
    <source>
        <dbReference type="RuleBase" id="RU361260"/>
    </source>
</evidence>
<comment type="similarity">
    <text evidence="1">Belongs to the formin-like family. Class-I subfamily.</text>
</comment>
<evidence type="ECO:0000256" key="4">
    <source>
        <dbReference type="SAM" id="Phobius"/>
    </source>
</evidence>
<dbReference type="SMART" id="SM00498">
    <property type="entry name" value="FH2"/>
    <property type="match status" value="1"/>
</dbReference>
<reference evidence="7" key="2">
    <citation type="journal article" date="2024" name="Plant">
        <title>Genomic evolution and insights into agronomic trait innovations of Sesamum species.</title>
        <authorList>
            <person name="Miao H."/>
            <person name="Wang L."/>
            <person name="Qu L."/>
            <person name="Liu H."/>
            <person name="Sun Y."/>
            <person name="Le M."/>
            <person name="Wang Q."/>
            <person name="Wei S."/>
            <person name="Zheng Y."/>
            <person name="Lin W."/>
            <person name="Duan Y."/>
            <person name="Cao H."/>
            <person name="Xiong S."/>
            <person name="Wang X."/>
            <person name="Wei L."/>
            <person name="Li C."/>
            <person name="Ma Q."/>
            <person name="Ju M."/>
            <person name="Zhao R."/>
            <person name="Li G."/>
            <person name="Mu C."/>
            <person name="Tian Q."/>
            <person name="Mei H."/>
            <person name="Zhang T."/>
            <person name="Gao T."/>
            <person name="Zhang H."/>
        </authorList>
    </citation>
    <scope>NUCLEOTIDE SEQUENCE</scope>
    <source>
        <strain evidence="7">3651</strain>
    </source>
</reference>
<feature type="region of interest" description="Disordered" evidence="3">
    <location>
        <begin position="849"/>
        <end position="905"/>
    </location>
</feature>
<feature type="region of interest" description="Disordered" evidence="3">
    <location>
        <begin position="160"/>
        <end position="236"/>
    </location>
</feature>
<feature type="transmembrane region" description="Helical" evidence="4">
    <location>
        <begin position="245"/>
        <end position="268"/>
    </location>
</feature>
<dbReference type="InterPro" id="IPR042201">
    <property type="entry name" value="FH2_Formin_sf"/>
</dbReference>
<feature type="domain" description="FH2" evidence="6">
    <location>
        <begin position="436"/>
        <end position="866"/>
    </location>
</feature>
<keyword evidence="5" id="KW-0732">Signal</keyword>
<name>A0AAE1XYM4_9LAMI</name>
<protein>
    <recommendedName>
        <fullName evidence="2">Formin-like protein</fullName>
    </recommendedName>
</protein>
<feature type="compositionally biased region" description="Pro residues" evidence="3">
    <location>
        <begin position="223"/>
        <end position="236"/>
    </location>
</feature>
<dbReference type="AlphaFoldDB" id="A0AAE1XYM4"/>
<gene>
    <name evidence="7" type="ORF">Salat_2002500</name>
</gene>
<sequence length="905" mass="99109">MDIRFVAFFVAVISVFAANGSEGNRKSAESFLDSGGSLDVQEIGKDTAEQVWKHCRQELKDLELRHSPINSHNSVEFVPTSSVKRNIQKTIADLPPKKKETVLACLREKNFAPRVLRNEQEIWSTKYQKLISSWASIPRRLLRRKVAKQVVRAAAAPVPAPLQSPVKPPPPPSVKRPPPSPVEEPPPSPVKAPPPTARGRARAPPPPAVDETPPRFPAVDSPPKLPKIVPPPSPPPPVNNSHTKYIVIAAVSSAVAALAVFALILLLCGKKIEKVEPKDGQRDEKPLLNFSTSNISAGSAQKSNAMCSKTGIENFKPPPTAGGSLDANLNSSQTASLSRSQKTSTSTSTSKSTSTSTSKSTSTSTYWTTTTTSTTTSTATPTPTPPPPTPPPPPKPRAPAPPPPPNVHRPPNPPVPAKPPPPHHRRSSTGGTSVLSDESDAPKTKLKPFFWDKVLASPDQTMVWHEIKAGSFQFNEEMMENLFGYVPDKNKNERRKDSPSFNPGPQLIKIIDPKKSQNLAILLRALNVTTEEVCEALQEGNELPQELVQTLLKMAPTTDEELKLRLYTGDVALLGPAERFLKVLVEIPFAFKRLEALLFVSTFQEEYSSLKEAFATLEVASTELRNSRLFLKLLEAVLKTGNRMNDGTYRGGAMAFKLDTLLKLSDVKGTDGKTTLLHFVVQEIIKSEGLRAARRLKESPSMSSVKTEDLAGDASHELEEYHRSLGLQVVSGVSSELANVRKAAVFENENLSEAVVKLSQSLARTKQFLEIDMKSIEESDFYNNLSGFIHQSESDITCLAEEEKRIMALVRKTGDYFHGKAGKDEGLHLFAIVRDFLIMLDKACKDVKSSSALPSKTPRKETVPSSPSPPSQESQPESSLNMHQQLFPAIREQQMDDDFSSDDES</sequence>
<feature type="compositionally biased region" description="Pro residues" evidence="3">
    <location>
        <begin position="382"/>
        <end position="420"/>
    </location>
</feature>
<dbReference type="EMBL" id="JACGWO010000008">
    <property type="protein sequence ID" value="KAK4420521.1"/>
    <property type="molecule type" value="Genomic_DNA"/>
</dbReference>
<evidence type="ECO:0000256" key="3">
    <source>
        <dbReference type="SAM" id="MobiDB-lite"/>
    </source>
</evidence>
<evidence type="ECO:0000313" key="7">
    <source>
        <dbReference type="EMBL" id="KAK4420521.1"/>
    </source>
</evidence>
<feature type="region of interest" description="Disordered" evidence="3">
    <location>
        <begin position="277"/>
        <end position="442"/>
    </location>
</feature>
<comment type="caution">
    <text evidence="7">The sequence shown here is derived from an EMBL/GenBank/DDBJ whole genome shotgun (WGS) entry which is preliminary data.</text>
</comment>
<keyword evidence="4" id="KW-0812">Transmembrane</keyword>
<feature type="compositionally biased region" description="Basic and acidic residues" evidence="3">
    <location>
        <begin position="277"/>
        <end position="286"/>
    </location>
</feature>
<dbReference type="Proteomes" id="UP001293254">
    <property type="component" value="Unassembled WGS sequence"/>
</dbReference>
<keyword evidence="4" id="KW-0472">Membrane</keyword>
<dbReference type="SUPFAM" id="SSF101447">
    <property type="entry name" value="Formin homology 2 domain (FH2 domain)"/>
    <property type="match status" value="1"/>
</dbReference>
<feature type="compositionally biased region" description="Pro residues" evidence="3">
    <location>
        <begin position="160"/>
        <end position="196"/>
    </location>
</feature>
<dbReference type="InterPro" id="IPR027643">
    <property type="entry name" value="Formin-like_plant"/>
</dbReference>
<dbReference type="Pfam" id="PF02181">
    <property type="entry name" value="FH2"/>
    <property type="match status" value="1"/>
</dbReference>
<feature type="compositionally biased region" description="Low complexity" evidence="3">
    <location>
        <begin position="343"/>
        <end position="381"/>
    </location>
</feature>
<dbReference type="GO" id="GO:0051015">
    <property type="term" value="F:actin filament binding"/>
    <property type="evidence" value="ECO:0007669"/>
    <property type="project" value="InterPro"/>
</dbReference>
<accession>A0AAE1XYM4</accession>
<feature type="signal peptide" evidence="5">
    <location>
        <begin position="1"/>
        <end position="17"/>
    </location>
</feature>
<dbReference type="PANTHER" id="PTHR23213:SF391">
    <property type="entry name" value="FORMIN-LIKE PROTEIN"/>
    <property type="match status" value="1"/>
</dbReference>
<evidence type="ECO:0000256" key="1">
    <source>
        <dbReference type="ARBA" id="ARBA00025793"/>
    </source>
</evidence>